<reference evidence="4" key="1">
    <citation type="submission" date="2015-09" db="EMBL/GenBank/DDBJ databases">
        <authorList>
            <consortium name="Pathogen Informatics"/>
        </authorList>
    </citation>
    <scope>NUCLEOTIDE SEQUENCE [LARGE SCALE GENOMIC DNA]</scope>
    <source>
        <strain evidence="4">Lake Konstanz</strain>
    </source>
</reference>
<dbReference type="OMA" id="FMWALEK"/>
<accession>A0A0S4J731</accession>
<organism evidence="3 4">
    <name type="scientific">Bodo saltans</name>
    <name type="common">Flagellated protozoan</name>
    <dbReference type="NCBI Taxonomy" id="75058"/>
    <lineage>
        <taxon>Eukaryota</taxon>
        <taxon>Discoba</taxon>
        <taxon>Euglenozoa</taxon>
        <taxon>Kinetoplastea</taxon>
        <taxon>Metakinetoplastina</taxon>
        <taxon>Eubodonida</taxon>
        <taxon>Bodonidae</taxon>
        <taxon>Bodo</taxon>
    </lineage>
</organism>
<keyword evidence="2 3" id="KW-0812">Transmembrane</keyword>
<feature type="transmembrane region" description="Helical" evidence="2">
    <location>
        <begin position="714"/>
        <end position="735"/>
    </location>
</feature>
<feature type="transmembrane region" description="Helical" evidence="2">
    <location>
        <begin position="543"/>
        <end position="563"/>
    </location>
</feature>
<feature type="region of interest" description="Disordered" evidence="1">
    <location>
        <begin position="745"/>
        <end position="777"/>
    </location>
</feature>
<evidence type="ECO:0000256" key="2">
    <source>
        <dbReference type="SAM" id="Phobius"/>
    </source>
</evidence>
<feature type="transmembrane region" description="Helical" evidence="2">
    <location>
        <begin position="629"/>
        <end position="651"/>
    </location>
</feature>
<dbReference type="OrthoDB" id="273623at2759"/>
<feature type="transmembrane region" description="Helical" evidence="2">
    <location>
        <begin position="80"/>
        <end position="99"/>
    </location>
</feature>
<feature type="transmembrane region" description="Helical" evidence="2">
    <location>
        <begin position="55"/>
        <end position="74"/>
    </location>
</feature>
<dbReference type="VEuPathDB" id="TriTrypDB:BSAL_88375"/>
<name>A0A0S4J731_BODSA</name>
<keyword evidence="4" id="KW-1185">Reference proteome</keyword>
<proteinExistence type="predicted"/>
<dbReference type="Proteomes" id="UP000051952">
    <property type="component" value="Unassembled WGS sequence"/>
</dbReference>
<feature type="transmembrane region" description="Helical" evidence="2">
    <location>
        <begin position="111"/>
        <end position="134"/>
    </location>
</feature>
<protein>
    <submittedName>
        <fullName evidence="3">Transmembrane protein, putative</fullName>
    </submittedName>
</protein>
<dbReference type="EMBL" id="CYKH01001111">
    <property type="protein sequence ID" value="CUG84132.1"/>
    <property type="molecule type" value="Genomic_DNA"/>
</dbReference>
<evidence type="ECO:0000256" key="1">
    <source>
        <dbReference type="SAM" id="MobiDB-lite"/>
    </source>
</evidence>
<feature type="compositionally biased region" description="Basic and acidic residues" evidence="1">
    <location>
        <begin position="765"/>
        <end position="777"/>
    </location>
</feature>
<evidence type="ECO:0000313" key="3">
    <source>
        <dbReference type="EMBL" id="CUG84132.1"/>
    </source>
</evidence>
<sequence length="777" mass="85371">MEVGELFHHISSLGVGSSSAQWSVAPEVHVWIIAITLLAAAVGRDICSFGFRERWRWFTCSFLLQTVLALAVVLSVTQAAAAGLLSWTVLLGCCAFVVVMPRSQLWYFRAWTLCFLSTLLVASILTPVMLPALLPPAPLAISHRGHRDAFVVPFGGARVFFSPTQSIVANPVFNVYDNVQLTTLISQAPLMLHNTTIVSSGNRFRMFQLSLTLDSGSGIAVLGAESYVENCTIRCDTLPCVWLRRANAATVVLRDVRFAHQDQEWYIGDGSATNFCSPSSSSTSIEDARPPPIGCVDAVDESTSAFSSLAPVLPRASVSSVASPIRVEELRDVAPFAMLALEQVPMVLGAASAIGSAVGLYVVIPLGRIVVSALMLTADVVIPIVQAAYVLGCKIATVVSCRVITVSYFQRLHCAVAFHAYENDAHFATIQVVIDMLTDTLKDVHEVPIVSPSLYMSWNLERHVALLCWNGAWQVTRVALNGVTWLWPTLSSFAVGPLVGVLHSGSRAVGQLMWWSISFSFQSNVFDIWAWKINAAILGGLRFLLDPLFSLVRMVFWALWGLLRVYQTTSFSTHLLVTLLQSGLLGIILYRDFRGRVTSQKENQNWFMRSVATIPMAVAGMFRHYSARAATYLVVHLVSVILVVGTGVIPFGGALYSLALQFILPTASTYGWTIFFHEPETDELFWRRVSWSSCLRALGCVVIQKTLGDFVFHIVWEIFMGICMVGLGFLGMLWMRRDKKNNGSLPPTVTAEAVQPSQQVATPRVVDDTDRASREIH</sequence>
<dbReference type="AlphaFoldDB" id="A0A0S4J731"/>
<keyword evidence="2" id="KW-1133">Transmembrane helix</keyword>
<keyword evidence="2" id="KW-0472">Membrane</keyword>
<gene>
    <name evidence="3" type="ORF">BSAL_88375</name>
</gene>
<feature type="transmembrane region" description="Helical" evidence="2">
    <location>
        <begin position="20"/>
        <end position="43"/>
    </location>
</feature>
<feature type="transmembrane region" description="Helical" evidence="2">
    <location>
        <begin position="575"/>
        <end position="593"/>
    </location>
</feature>
<evidence type="ECO:0000313" key="4">
    <source>
        <dbReference type="Proteomes" id="UP000051952"/>
    </source>
</evidence>